<organism evidence="5">
    <name type="scientific">Zea mays</name>
    <name type="common">Maize</name>
    <dbReference type="NCBI Taxonomy" id="4577"/>
    <lineage>
        <taxon>Eukaryota</taxon>
        <taxon>Viridiplantae</taxon>
        <taxon>Streptophyta</taxon>
        <taxon>Embryophyta</taxon>
        <taxon>Tracheophyta</taxon>
        <taxon>Spermatophyta</taxon>
        <taxon>Magnoliopsida</taxon>
        <taxon>Liliopsida</taxon>
        <taxon>Poales</taxon>
        <taxon>Poaceae</taxon>
        <taxon>PACMAD clade</taxon>
        <taxon>Panicoideae</taxon>
        <taxon>Andropogonodae</taxon>
        <taxon>Andropogoneae</taxon>
        <taxon>Tripsacinae</taxon>
        <taxon>Zea</taxon>
    </lineage>
</organism>
<evidence type="ECO:0000256" key="3">
    <source>
        <dbReference type="RuleBase" id="RU003718"/>
    </source>
</evidence>
<dbReference type="FunFam" id="3.40.50.2000:FF:000060">
    <property type="entry name" value="Glycosyltransferase"/>
    <property type="match status" value="1"/>
</dbReference>
<dbReference type="EC" id="2.4.1.-" evidence="4"/>
<dbReference type="PANTHER" id="PTHR11926:SF1395">
    <property type="entry name" value="GLYCOSYLTRANSFERASE"/>
    <property type="match status" value="1"/>
</dbReference>
<accession>C0PMQ6</accession>
<dbReference type="Gene3D" id="3.40.50.2000">
    <property type="entry name" value="Glycogen Phosphorylase B"/>
    <property type="match status" value="2"/>
</dbReference>
<evidence type="ECO:0000313" key="5">
    <source>
        <dbReference type="EMBL" id="ACN36472.1"/>
    </source>
</evidence>
<dbReference type="PANTHER" id="PTHR11926">
    <property type="entry name" value="GLUCOSYL/GLUCURONOSYL TRANSFERASES"/>
    <property type="match status" value="1"/>
</dbReference>
<dbReference type="InterPro" id="IPR002213">
    <property type="entry name" value="UDP_glucos_trans"/>
</dbReference>
<reference evidence="5" key="1">
    <citation type="journal article" date="2009" name="PLoS Genet.">
        <title>Sequencing, mapping, and analysis of 27,455 maize full-length cDNAs.</title>
        <authorList>
            <person name="Soderlund C."/>
            <person name="Descour A."/>
            <person name="Kudrna D."/>
            <person name="Bomhoff M."/>
            <person name="Boyd L."/>
            <person name="Currie J."/>
            <person name="Angelova A."/>
            <person name="Collura K."/>
            <person name="Wissotski M."/>
            <person name="Ashley E."/>
            <person name="Morrow D."/>
            <person name="Fernandes J."/>
            <person name="Walbot V."/>
            <person name="Yu Y."/>
        </authorList>
    </citation>
    <scope>NUCLEOTIDE SEQUENCE</scope>
    <source>
        <strain evidence="5">B73</strain>
    </source>
</reference>
<dbReference type="PROSITE" id="PS00375">
    <property type="entry name" value="UDPGT"/>
    <property type="match status" value="1"/>
</dbReference>
<proteinExistence type="evidence at transcript level"/>
<dbReference type="EMBL" id="BT069575">
    <property type="protein sequence ID" value="ACN36472.1"/>
    <property type="molecule type" value="mRNA"/>
</dbReference>
<protein>
    <recommendedName>
        <fullName evidence="4">Glycosyltransferase</fullName>
        <ecNumber evidence="4">2.4.1.-</ecNumber>
    </recommendedName>
</protein>
<dbReference type="InterPro" id="IPR035595">
    <property type="entry name" value="UDP_glycos_trans_CS"/>
</dbReference>
<evidence type="ECO:0000256" key="4">
    <source>
        <dbReference type="RuleBase" id="RU362057"/>
    </source>
</evidence>
<dbReference type="CDD" id="cd03784">
    <property type="entry name" value="GT1_Gtf-like"/>
    <property type="match status" value="1"/>
</dbReference>
<dbReference type="ExpressionAtlas" id="C0PMQ6">
    <property type="expression patterns" value="baseline and differential"/>
</dbReference>
<dbReference type="Pfam" id="PF00201">
    <property type="entry name" value="UDPGT"/>
    <property type="match status" value="1"/>
</dbReference>
<name>C0PMQ6_MAIZE</name>
<comment type="similarity">
    <text evidence="1 3">Belongs to the UDP-glycosyltransferase family.</text>
</comment>
<keyword evidence="3" id="KW-0328">Glycosyltransferase</keyword>
<dbReference type="GO" id="GO:0008194">
    <property type="term" value="F:UDP-glycosyltransferase activity"/>
    <property type="evidence" value="ECO:0007669"/>
    <property type="project" value="InterPro"/>
</dbReference>
<keyword evidence="2 3" id="KW-0808">Transferase</keyword>
<dbReference type="AlphaFoldDB" id="C0PMQ6"/>
<sequence>MGSTAAAPCHIVAVPYPGRGHVNAMLNLCRLLAARDGVTITIIVTEEWLSLLGAPAALPDLGLRVRFEAIPNVIPSEHGRANDMVGFMEAVYTKMASPFEQLLDRLAPPAPAAIVADMFVPWTVGVGERRGVPVCIMCPISATMFAVQYNFHLLPPAAAGGGASPGTSSCATRTNIVLLWHVNISANSSRALYADITGSCFVENYIPGTKSIRFADLAPTHTDALLLDKILEAHSSVKKAQCIVFTTFQELESDAIGAMRQNCPVYAVGPCVPFMALQEHKASPDGDDYMAWLDAQPAGSVLYVSLDSFLSVSAAQFDEIAAGLAGSKARFLWVLRDADACSRVRGLIRDPDAGLIVPWTNQLRVLCHPSVGGFFTHCGMNSTLEAVYAGVPMLTLPIAFDQPTNSRLVTEVWKNGIGLRDMARADGVIGRGEIASAVDRLMRPDAAEFQDMRKRVTLWKDAARAASEEGGSSWKDVTSFINFVSR</sequence>
<evidence type="ECO:0000256" key="1">
    <source>
        <dbReference type="ARBA" id="ARBA00009995"/>
    </source>
</evidence>
<evidence type="ECO:0000256" key="2">
    <source>
        <dbReference type="ARBA" id="ARBA00022679"/>
    </source>
</evidence>
<dbReference type="SUPFAM" id="SSF53756">
    <property type="entry name" value="UDP-Glycosyltransferase/glycogen phosphorylase"/>
    <property type="match status" value="1"/>
</dbReference>